<gene>
    <name evidence="7" type="primary">Muc5ac_1</name>
    <name evidence="7" type="ORF">CNELOR_R15670</name>
</gene>
<reference evidence="7 8" key="1">
    <citation type="submission" date="2019-09" db="EMBL/GenBank/DDBJ databases">
        <title>Bird 10,000 Genomes (B10K) Project - Family phase.</title>
        <authorList>
            <person name="Zhang G."/>
        </authorList>
    </citation>
    <scope>NUCLEOTIDE SEQUENCE [LARGE SCALE GENOMIC DNA]</scope>
    <source>
        <strain evidence="7">B10K-DU-029-38</strain>
        <tissue evidence="7">Muscle</tissue>
    </source>
</reference>
<proteinExistence type="predicted"/>
<evidence type="ECO:0000256" key="3">
    <source>
        <dbReference type="ARBA" id="ARBA00022729"/>
    </source>
</evidence>
<evidence type="ECO:0000259" key="6">
    <source>
        <dbReference type="Pfam" id="PF13330"/>
    </source>
</evidence>
<comment type="subcellular location">
    <subcellularLocation>
        <location evidence="1">Secreted</location>
    </subcellularLocation>
</comment>
<sequence>TTEETTTTTMTTPVTTYPSTIPLCFEEKCHWSRWYDVSYPGSGYDDGDFDTIQNIENKGYKVCDNRKDVECRAVRFPDTPYPLLEQHITCNTEEGLKCYNKDQLPPICYNYELRFKCCVNIPVPCETTPKSPTTTTQPTTIFPSTSTKKVPTTPHLHTKHKTTTESTVQPKTDYIHTRITSKTPTQPERKTTSTTVISSTTEESTTSSTTPC</sequence>
<feature type="compositionally biased region" description="Low complexity" evidence="5">
    <location>
        <begin position="129"/>
        <end position="155"/>
    </location>
</feature>
<dbReference type="GO" id="GO:0005576">
    <property type="term" value="C:extracellular region"/>
    <property type="evidence" value="ECO:0007669"/>
    <property type="project" value="UniProtKB-SubCell"/>
</dbReference>
<evidence type="ECO:0000256" key="2">
    <source>
        <dbReference type="ARBA" id="ARBA00022525"/>
    </source>
</evidence>
<evidence type="ECO:0000256" key="1">
    <source>
        <dbReference type="ARBA" id="ARBA00004613"/>
    </source>
</evidence>
<dbReference type="EMBL" id="VZTF01004739">
    <property type="protein sequence ID" value="NXB05931.1"/>
    <property type="molecule type" value="Genomic_DNA"/>
</dbReference>
<evidence type="ECO:0000256" key="5">
    <source>
        <dbReference type="SAM" id="MobiDB-lite"/>
    </source>
</evidence>
<dbReference type="InterPro" id="IPR025155">
    <property type="entry name" value="WxxW_domain"/>
</dbReference>
<evidence type="ECO:0000313" key="8">
    <source>
        <dbReference type="Proteomes" id="UP000517678"/>
    </source>
</evidence>
<keyword evidence="8" id="KW-1185">Reference proteome</keyword>
<protein>
    <submittedName>
        <fullName evidence="7">MUC5A protein</fullName>
    </submittedName>
</protein>
<evidence type="ECO:0000256" key="4">
    <source>
        <dbReference type="ARBA" id="ARBA00023180"/>
    </source>
</evidence>
<feature type="non-terminal residue" evidence="7">
    <location>
        <position position="212"/>
    </location>
</feature>
<feature type="compositionally biased region" description="Low complexity" evidence="5">
    <location>
        <begin position="192"/>
        <end position="212"/>
    </location>
</feature>
<feature type="domain" description="WxxW" evidence="6">
    <location>
        <begin position="31"/>
        <end position="117"/>
    </location>
</feature>
<feature type="non-terminal residue" evidence="7">
    <location>
        <position position="1"/>
    </location>
</feature>
<keyword evidence="3" id="KW-0732">Signal</keyword>
<dbReference type="Proteomes" id="UP000517678">
    <property type="component" value="Unassembled WGS sequence"/>
</dbReference>
<evidence type="ECO:0000313" key="7">
    <source>
        <dbReference type="EMBL" id="NXB05931.1"/>
    </source>
</evidence>
<feature type="region of interest" description="Disordered" evidence="5">
    <location>
        <begin position="129"/>
        <end position="212"/>
    </location>
</feature>
<organism evidence="7 8">
    <name type="scientific">Cnemophilus loriae</name>
    <name type="common">Loria's bird-of-paradise</name>
    <dbReference type="NCBI Taxonomy" id="254448"/>
    <lineage>
        <taxon>Eukaryota</taxon>
        <taxon>Metazoa</taxon>
        <taxon>Chordata</taxon>
        <taxon>Craniata</taxon>
        <taxon>Vertebrata</taxon>
        <taxon>Euteleostomi</taxon>
        <taxon>Archelosauria</taxon>
        <taxon>Archosauria</taxon>
        <taxon>Dinosauria</taxon>
        <taxon>Saurischia</taxon>
        <taxon>Theropoda</taxon>
        <taxon>Coelurosauria</taxon>
        <taxon>Aves</taxon>
        <taxon>Neognathae</taxon>
        <taxon>Neoaves</taxon>
        <taxon>Telluraves</taxon>
        <taxon>Australaves</taxon>
        <taxon>Passeriformes</taxon>
        <taxon>Corvoidea</taxon>
        <taxon>Corvidae</taxon>
        <taxon>Cnemophilus</taxon>
    </lineage>
</organism>
<dbReference type="Pfam" id="PF13330">
    <property type="entry name" value="Mucin2_WxxW"/>
    <property type="match status" value="1"/>
</dbReference>
<accession>A0A7K8ATH8</accession>
<keyword evidence="2" id="KW-0964">Secreted</keyword>
<keyword evidence="4" id="KW-0325">Glycoprotein</keyword>
<dbReference type="AlphaFoldDB" id="A0A7K8ATH8"/>
<comment type="caution">
    <text evidence="7">The sequence shown here is derived from an EMBL/GenBank/DDBJ whole genome shotgun (WGS) entry which is preliminary data.</text>
</comment>
<name>A0A7K8ATH8_9CORV</name>